<dbReference type="Gene3D" id="3.40.630.10">
    <property type="entry name" value="Zn peptidases"/>
    <property type="match status" value="1"/>
</dbReference>
<name>A0A1B7KSC4_PARTM</name>
<dbReference type="OrthoDB" id="8441064at2"/>
<sequence length="115" mass="12171">MGCLGSRHIAPAFLQDVNAAIVADRRGAGDIVTSYAGIVPFSPDEYGRIFETAGALAGMPDWKITSGGLSDAKTFAEFGIPSVNLSGGYEHEYTELETLDCKAMLETVLLLENGV</sequence>
<evidence type="ECO:0000313" key="2">
    <source>
        <dbReference type="Proteomes" id="UP000078290"/>
    </source>
</evidence>
<comment type="caution">
    <text evidence="1">The sequence shown here is derived from an EMBL/GenBank/DDBJ whole genome shotgun (WGS) entry which is preliminary data.</text>
</comment>
<dbReference type="Proteomes" id="UP000078290">
    <property type="component" value="Unassembled WGS sequence"/>
</dbReference>
<dbReference type="EMBL" id="LXMA01000023">
    <property type="protein sequence ID" value="OAT72981.1"/>
    <property type="molecule type" value="Genomic_DNA"/>
</dbReference>
<protein>
    <submittedName>
        <fullName evidence="1">Peptidase M42 family protein</fullName>
    </submittedName>
</protein>
<organism evidence="1 2">
    <name type="scientific">Parageobacillus thermoglucosidasius</name>
    <name type="common">Geobacillus thermoglucosidasius</name>
    <dbReference type="NCBI Taxonomy" id="1426"/>
    <lineage>
        <taxon>Bacteria</taxon>
        <taxon>Bacillati</taxon>
        <taxon>Bacillota</taxon>
        <taxon>Bacilli</taxon>
        <taxon>Bacillales</taxon>
        <taxon>Anoxybacillaceae</taxon>
        <taxon>Parageobacillus</taxon>
    </lineage>
</organism>
<dbReference type="AlphaFoldDB" id="A0A1B7KSC4"/>
<evidence type="ECO:0000313" key="1">
    <source>
        <dbReference type="EMBL" id="OAT72981.1"/>
    </source>
</evidence>
<reference evidence="2" key="1">
    <citation type="submission" date="2016-05" db="EMBL/GenBank/DDBJ databases">
        <authorList>
            <person name="Wang W."/>
            <person name="Zhu L."/>
        </authorList>
    </citation>
    <scope>NUCLEOTIDE SEQUENCE [LARGE SCALE GENOMIC DNA]</scope>
    <source>
        <strain evidence="2">W-2</strain>
    </source>
</reference>
<gene>
    <name evidence="1" type="ORF">A7K69_06515</name>
</gene>
<accession>A0A1B7KSC4</accession>
<dbReference type="SUPFAM" id="SSF53187">
    <property type="entry name" value="Zn-dependent exopeptidases"/>
    <property type="match status" value="1"/>
</dbReference>
<proteinExistence type="predicted"/>